<proteinExistence type="predicted"/>
<comment type="caution">
    <text evidence="3">The sequence shown here is derived from an EMBL/GenBank/DDBJ whole genome shotgun (WGS) entry which is preliminary data.</text>
</comment>
<name>A0A2P6PT97_ROSCH</name>
<dbReference type="AlphaFoldDB" id="A0A2P6PT97"/>
<evidence type="ECO:0000313" key="4">
    <source>
        <dbReference type="Proteomes" id="UP000238479"/>
    </source>
</evidence>
<dbReference type="InterPro" id="IPR005174">
    <property type="entry name" value="KIB1-4_b-propeller"/>
</dbReference>
<gene>
    <name evidence="3" type="ORF">RchiOBHm_Chr6g0280611</name>
</gene>
<keyword evidence="4" id="KW-1185">Reference proteome</keyword>
<dbReference type="Proteomes" id="UP000238479">
    <property type="component" value="Chromosome 6"/>
</dbReference>
<feature type="compositionally biased region" description="Acidic residues" evidence="1">
    <location>
        <begin position="125"/>
        <end position="156"/>
    </location>
</feature>
<dbReference type="EMBL" id="PDCK01000044">
    <property type="protein sequence ID" value="PRQ25163.1"/>
    <property type="molecule type" value="Genomic_DNA"/>
</dbReference>
<organism evidence="3 4">
    <name type="scientific">Rosa chinensis</name>
    <name type="common">China rose</name>
    <dbReference type="NCBI Taxonomy" id="74649"/>
    <lineage>
        <taxon>Eukaryota</taxon>
        <taxon>Viridiplantae</taxon>
        <taxon>Streptophyta</taxon>
        <taxon>Embryophyta</taxon>
        <taxon>Tracheophyta</taxon>
        <taxon>Spermatophyta</taxon>
        <taxon>Magnoliopsida</taxon>
        <taxon>eudicotyledons</taxon>
        <taxon>Gunneridae</taxon>
        <taxon>Pentapetalae</taxon>
        <taxon>rosids</taxon>
        <taxon>fabids</taxon>
        <taxon>Rosales</taxon>
        <taxon>Rosaceae</taxon>
        <taxon>Rosoideae</taxon>
        <taxon>Rosoideae incertae sedis</taxon>
        <taxon>Rosa</taxon>
    </lineage>
</organism>
<accession>A0A2P6PT97</accession>
<evidence type="ECO:0000313" key="3">
    <source>
        <dbReference type="EMBL" id="PRQ25163.1"/>
    </source>
</evidence>
<sequence>MVAAVHNSGELALCRPRDKSWSVYQVFEENENLVKRVNRILFSSTGVLYALVTGSRNGGGVDADRTLKFGDEAVKLKLIYDIEEWWIDAGVDPVGLLCMSYLLESTNNEILLIHQILRMDVDEDDEEFMEGHEDNEDSNNNEEEEGDDNNMEDNEEHESILEWAGQILLGVYAKAKQLNPDFNIDKEDPKTICFRVYKIDPDNNYYHKVENLGDQIFFVAEDGSSLSP</sequence>
<evidence type="ECO:0000256" key="1">
    <source>
        <dbReference type="SAM" id="MobiDB-lite"/>
    </source>
</evidence>
<dbReference type="Gramene" id="PRQ25163">
    <property type="protein sequence ID" value="PRQ25163"/>
    <property type="gene ID" value="RchiOBHm_Chr6g0280611"/>
</dbReference>
<reference evidence="3 4" key="1">
    <citation type="journal article" date="2018" name="Nat. Genet.">
        <title>The Rosa genome provides new insights in the design of modern roses.</title>
        <authorList>
            <person name="Bendahmane M."/>
        </authorList>
    </citation>
    <scope>NUCLEOTIDE SEQUENCE [LARGE SCALE GENOMIC DNA]</scope>
    <source>
        <strain evidence="4">cv. Old Blush</strain>
    </source>
</reference>
<evidence type="ECO:0000259" key="2">
    <source>
        <dbReference type="Pfam" id="PF03478"/>
    </source>
</evidence>
<dbReference type="Pfam" id="PF03478">
    <property type="entry name" value="Beta-prop_KIB1-4"/>
    <property type="match status" value="1"/>
</dbReference>
<protein>
    <recommendedName>
        <fullName evidence="2">KIB1-4 beta-propeller domain-containing protein</fullName>
    </recommendedName>
</protein>
<feature type="region of interest" description="Disordered" evidence="1">
    <location>
        <begin position="125"/>
        <end position="157"/>
    </location>
</feature>
<feature type="domain" description="KIB1-4 beta-propeller" evidence="2">
    <location>
        <begin position="2"/>
        <end position="224"/>
    </location>
</feature>